<dbReference type="GO" id="GO:0005975">
    <property type="term" value="P:carbohydrate metabolic process"/>
    <property type="evidence" value="ECO:0007669"/>
    <property type="project" value="InterPro"/>
</dbReference>
<dbReference type="GO" id="GO:0016810">
    <property type="term" value="F:hydrolase activity, acting on carbon-nitrogen (but not peptide) bonds"/>
    <property type="evidence" value="ECO:0007669"/>
    <property type="project" value="InterPro"/>
</dbReference>
<dbReference type="InterPro" id="IPR051398">
    <property type="entry name" value="Polysacch_Deacetylase"/>
</dbReference>
<accession>A0A927GSZ7</accession>
<name>A0A927GSZ7_9BACL</name>
<dbReference type="InterPro" id="IPR002509">
    <property type="entry name" value="NODB_dom"/>
</dbReference>
<dbReference type="Pfam" id="PF00395">
    <property type="entry name" value="SLH"/>
    <property type="match status" value="2"/>
</dbReference>
<dbReference type="Pfam" id="PF01522">
    <property type="entry name" value="Polysacc_deac_1"/>
    <property type="match status" value="1"/>
</dbReference>
<dbReference type="InterPro" id="IPR001119">
    <property type="entry name" value="SLH_dom"/>
</dbReference>
<dbReference type="EMBL" id="JACXIZ010000032">
    <property type="protein sequence ID" value="MBD2847083.1"/>
    <property type="molecule type" value="Genomic_DNA"/>
</dbReference>
<comment type="caution">
    <text evidence="5">The sequence shown here is derived from an EMBL/GenBank/DDBJ whole genome shotgun (WGS) entry which is preliminary data.</text>
</comment>
<dbReference type="Proteomes" id="UP000621560">
    <property type="component" value="Unassembled WGS sequence"/>
</dbReference>
<dbReference type="RefSeq" id="WP_190920070.1">
    <property type="nucleotide sequence ID" value="NZ_JACXIZ010000032.1"/>
</dbReference>
<dbReference type="CDD" id="cd10970">
    <property type="entry name" value="CE4_DAC_u1_6s"/>
    <property type="match status" value="1"/>
</dbReference>
<gene>
    <name evidence="5" type="ORF">IDH44_17940</name>
</gene>
<evidence type="ECO:0000256" key="2">
    <source>
        <dbReference type="ARBA" id="ARBA00022729"/>
    </source>
</evidence>
<dbReference type="GO" id="GO:0005576">
    <property type="term" value="C:extracellular region"/>
    <property type="evidence" value="ECO:0007669"/>
    <property type="project" value="UniProtKB-SubCell"/>
</dbReference>
<feature type="domain" description="SLH" evidence="3">
    <location>
        <begin position="108"/>
        <end position="173"/>
    </location>
</feature>
<evidence type="ECO:0000313" key="5">
    <source>
        <dbReference type="EMBL" id="MBD2847083.1"/>
    </source>
</evidence>
<comment type="subcellular location">
    <subcellularLocation>
        <location evidence="1">Secreted</location>
    </subcellularLocation>
</comment>
<evidence type="ECO:0000313" key="6">
    <source>
        <dbReference type="Proteomes" id="UP000621560"/>
    </source>
</evidence>
<reference evidence="5" key="1">
    <citation type="submission" date="2020-09" db="EMBL/GenBank/DDBJ databases">
        <title>A novel bacterium of genus Paenibacillus, isolated from South China Sea.</title>
        <authorList>
            <person name="Huang H."/>
            <person name="Mo K."/>
            <person name="Hu Y."/>
        </authorList>
    </citation>
    <scope>NUCLEOTIDE SEQUENCE</scope>
    <source>
        <strain evidence="5">IB182496</strain>
    </source>
</reference>
<dbReference type="Gene3D" id="3.20.20.370">
    <property type="entry name" value="Glycoside hydrolase/deacetylase"/>
    <property type="match status" value="1"/>
</dbReference>
<feature type="domain" description="SLH" evidence="3">
    <location>
        <begin position="42"/>
        <end position="105"/>
    </location>
</feature>
<organism evidence="5 6">
    <name type="scientific">Paenibacillus sabuli</name>
    <dbReference type="NCBI Taxonomy" id="2772509"/>
    <lineage>
        <taxon>Bacteria</taxon>
        <taxon>Bacillati</taxon>
        <taxon>Bacillota</taxon>
        <taxon>Bacilli</taxon>
        <taxon>Bacillales</taxon>
        <taxon>Paenibacillaceae</taxon>
        <taxon>Paenibacillus</taxon>
    </lineage>
</organism>
<proteinExistence type="predicted"/>
<dbReference type="InterPro" id="IPR011330">
    <property type="entry name" value="Glyco_hydro/deAcase_b/a-brl"/>
</dbReference>
<dbReference type="SUPFAM" id="SSF88713">
    <property type="entry name" value="Glycoside hydrolase/deacetylase"/>
    <property type="match status" value="1"/>
</dbReference>
<dbReference type="AlphaFoldDB" id="A0A927GSZ7"/>
<dbReference type="PANTHER" id="PTHR34216">
    <property type="match status" value="1"/>
</dbReference>
<evidence type="ECO:0000259" key="3">
    <source>
        <dbReference type="PROSITE" id="PS51272"/>
    </source>
</evidence>
<keyword evidence="6" id="KW-1185">Reference proteome</keyword>
<dbReference type="PROSITE" id="PS51272">
    <property type="entry name" value="SLH"/>
    <property type="match status" value="3"/>
</dbReference>
<protein>
    <submittedName>
        <fullName evidence="5">S-layer homology domain-containing protein</fullName>
    </submittedName>
</protein>
<dbReference type="PANTHER" id="PTHR34216:SF3">
    <property type="entry name" value="POLY-BETA-1,6-N-ACETYL-D-GLUCOSAMINE N-DEACETYLASE"/>
    <property type="match status" value="1"/>
</dbReference>
<evidence type="ECO:0000256" key="1">
    <source>
        <dbReference type="ARBA" id="ARBA00004613"/>
    </source>
</evidence>
<keyword evidence="2" id="KW-0732">Signal</keyword>
<feature type="domain" description="SLH" evidence="3">
    <location>
        <begin position="175"/>
        <end position="238"/>
    </location>
</feature>
<feature type="domain" description="NodB homology" evidence="4">
    <location>
        <begin position="406"/>
        <end position="623"/>
    </location>
</feature>
<evidence type="ECO:0000259" key="4">
    <source>
        <dbReference type="PROSITE" id="PS51677"/>
    </source>
</evidence>
<dbReference type="PROSITE" id="PS51677">
    <property type="entry name" value="NODB"/>
    <property type="match status" value="1"/>
</dbReference>
<sequence length="623" mass="67388">MRNRWIGPIMGVLLLTGWAYTPAEGDARAQGAAVPEKAQAAAKTAFDDVAATHWAAEAIEEMARVEIINGYDGNVFRPSNPVTREEFAVLLAKTFDLESVTDGSPAPAEATFADVAPGRWSFDAIEAAELYFPGDAESSGMPVFEPKAEATREDVAAAIARTLGYAAATHDDTDLRVFRDAADVAPGVRDAVAAAIAYGIVGGYADGTFRPQATITRAETAAILYRAVFGPLETGAGTADEPAGRPDTAMPAELITDFSDADGWYGTVAHTGDVSRIVEGASSIILSTDADNTTTAARLTEAALDLSRARNLMVRLYVEDLERLSKFEVRVSADPAMKAYLRFAQTKWQLVEGWNEVLIPVEAFDAEGDASLERVMTTVQVSITQRGDLPVSAVFDALYRDYAGKGKVMIQFDDGWSSVYSKAFPMMQAKGFSGSFGIVTDFIGTKNYATLAQLDEMYAAGWDMFNHTATHASLTGVSAAEAEEEVRAARAFLLRHRMARGADYLAYPYGDYNEATVDIVARYSRYARTVTGGYELDPPINPHRLKAIELVNGIEPAVYQDAIRTAAREGSTVIFFLHRIEDAGEATSMLHTADFQAFLDELDAQRGTVDIMTVSQWAQSLAH</sequence>